<dbReference type="GO" id="GO:0001227">
    <property type="term" value="F:DNA-binding transcription repressor activity, RNA polymerase II-specific"/>
    <property type="evidence" value="ECO:0007669"/>
    <property type="project" value="TreeGrafter"/>
</dbReference>
<dbReference type="PANTHER" id="PTHR24399">
    <property type="entry name" value="ZINC FINGER AND BTB DOMAIN-CONTAINING"/>
    <property type="match status" value="1"/>
</dbReference>
<evidence type="ECO:0000313" key="11">
    <source>
        <dbReference type="EMBL" id="THD18164.1"/>
    </source>
</evidence>
<dbReference type="Gene3D" id="3.30.160.60">
    <property type="entry name" value="Classic Zinc Finger"/>
    <property type="match status" value="4"/>
</dbReference>
<dbReference type="PROSITE" id="PS50157">
    <property type="entry name" value="ZINC_FINGER_C2H2_2"/>
    <property type="match status" value="7"/>
</dbReference>
<evidence type="ECO:0000256" key="7">
    <source>
        <dbReference type="ARBA" id="ARBA00023163"/>
    </source>
</evidence>
<comment type="subcellular location">
    <subcellularLocation>
        <location evidence="1">Nucleus</location>
    </subcellularLocation>
</comment>
<reference evidence="11" key="1">
    <citation type="submission" date="2019-03" db="EMBL/GenBank/DDBJ databases">
        <title>Improved annotation for the trematode Fasciola hepatica.</title>
        <authorList>
            <person name="Choi Y.-J."/>
            <person name="Martin J."/>
            <person name="Mitreva M."/>
        </authorList>
    </citation>
    <scope>NUCLEOTIDE SEQUENCE [LARGE SCALE GENOMIC DNA]</scope>
</reference>
<name>A0A4E0QUI1_FASHE</name>
<evidence type="ECO:0000256" key="2">
    <source>
        <dbReference type="ARBA" id="ARBA00022723"/>
    </source>
</evidence>
<feature type="domain" description="C2H2-type" evidence="10">
    <location>
        <begin position="263"/>
        <end position="290"/>
    </location>
</feature>
<dbReference type="PANTHER" id="PTHR24399:SF23">
    <property type="entry name" value="C2H2-TYPE DOMAIN-CONTAINING PROTEIN"/>
    <property type="match status" value="1"/>
</dbReference>
<dbReference type="Pfam" id="PF13894">
    <property type="entry name" value="zf-C2H2_4"/>
    <property type="match status" value="1"/>
</dbReference>
<evidence type="ECO:0000256" key="4">
    <source>
        <dbReference type="ARBA" id="ARBA00022771"/>
    </source>
</evidence>
<keyword evidence="7" id="KW-0804">Transcription</keyword>
<feature type="domain" description="C2H2-type" evidence="10">
    <location>
        <begin position="114"/>
        <end position="141"/>
    </location>
</feature>
<feature type="domain" description="C2H2-type" evidence="10">
    <location>
        <begin position="235"/>
        <end position="262"/>
    </location>
</feature>
<keyword evidence="5" id="KW-0862">Zinc</keyword>
<dbReference type="GO" id="GO:0002682">
    <property type="term" value="P:regulation of immune system process"/>
    <property type="evidence" value="ECO:0007669"/>
    <property type="project" value="TreeGrafter"/>
</dbReference>
<feature type="domain" description="C2H2-type" evidence="10">
    <location>
        <begin position="207"/>
        <end position="234"/>
    </location>
</feature>
<dbReference type="GO" id="GO:0005654">
    <property type="term" value="C:nucleoplasm"/>
    <property type="evidence" value="ECO:0007669"/>
    <property type="project" value="TreeGrafter"/>
</dbReference>
<sequence length="365" mass="41490">MAGSTPSTFADAKSNGSCSMESSNAGDTEHVQCPICAKFALSKTAFIHHMTTDHSEQLIAMCKICQQFFPSGEIQAHALRCKGSHVCPYCRSTFALPSYLQRHLHRQHSSYTRPICDICGKNFSSTCALSKHQRLHRGELPHSCGLCGASFAQKWHFQMHLDSHHAYVELYDERKPFTCTVCGRGFFFAISLQNHRNQHCKTVSKKLSCYICGKGFAYPSECKRHIETHLKKRNYQCSFCPQRFGRSSLLKAHILRHTNPESLTCRYCLRTYSSRSYLHQHLEKHEAVEAQASSISSFSTRSAMDFDLGTLSDDCGFTSVEESFMDKDTVLTPLSSFLILNSTVTAIWLTFTQPQYYYYYHCSCM</sequence>
<dbReference type="InterPro" id="IPR013087">
    <property type="entry name" value="Znf_C2H2_type"/>
</dbReference>
<dbReference type="GO" id="GO:0001817">
    <property type="term" value="P:regulation of cytokine production"/>
    <property type="evidence" value="ECO:0007669"/>
    <property type="project" value="TreeGrafter"/>
</dbReference>
<evidence type="ECO:0000259" key="10">
    <source>
        <dbReference type="PROSITE" id="PS50157"/>
    </source>
</evidence>
<dbReference type="Proteomes" id="UP000230066">
    <property type="component" value="Unassembled WGS sequence"/>
</dbReference>
<dbReference type="SUPFAM" id="SSF57667">
    <property type="entry name" value="beta-beta-alpha zinc fingers"/>
    <property type="match status" value="4"/>
</dbReference>
<dbReference type="GO" id="GO:0008270">
    <property type="term" value="F:zinc ion binding"/>
    <property type="evidence" value="ECO:0007669"/>
    <property type="project" value="UniProtKB-KW"/>
</dbReference>
<evidence type="ECO:0000256" key="5">
    <source>
        <dbReference type="ARBA" id="ARBA00022833"/>
    </source>
</evidence>
<feature type="domain" description="C2H2-type" evidence="10">
    <location>
        <begin position="142"/>
        <end position="164"/>
    </location>
</feature>
<comment type="caution">
    <text evidence="11">The sequence shown here is derived from an EMBL/GenBank/DDBJ whole genome shotgun (WGS) entry which is preliminary data.</text>
</comment>
<proteinExistence type="predicted"/>
<dbReference type="SMART" id="SM00355">
    <property type="entry name" value="ZnF_C2H2"/>
    <property type="match status" value="8"/>
</dbReference>
<keyword evidence="6" id="KW-0805">Transcription regulation</keyword>
<dbReference type="EMBL" id="JXXN02015858">
    <property type="protein sequence ID" value="THD18164.1"/>
    <property type="molecule type" value="Genomic_DNA"/>
</dbReference>
<dbReference type="Pfam" id="PF00096">
    <property type="entry name" value="zf-C2H2"/>
    <property type="match status" value="3"/>
</dbReference>
<dbReference type="FunFam" id="3.30.160.60:FF:000100">
    <property type="entry name" value="Zinc finger 45-like"/>
    <property type="match status" value="1"/>
</dbReference>
<evidence type="ECO:0000256" key="9">
    <source>
        <dbReference type="PROSITE-ProRule" id="PRU00042"/>
    </source>
</evidence>
<dbReference type="InterPro" id="IPR036236">
    <property type="entry name" value="Znf_C2H2_sf"/>
</dbReference>
<keyword evidence="3" id="KW-0677">Repeat</keyword>
<evidence type="ECO:0000256" key="3">
    <source>
        <dbReference type="ARBA" id="ARBA00022737"/>
    </source>
</evidence>
<dbReference type="AlphaFoldDB" id="A0A4E0QUI1"/>
<evidence type="ECO:0000256" key="1">
    <source>
        <dbReference type="ARBA" id="ARBA00004123"/>
    </source>
</evidence>
<keyword evidence="4 9" id="KW-0863">Zinc-finger</keyword>
<evidence type="ECO:0000313" key="12">
    <source>
        <dbReference type="Proteomes" id="UP000230066"/>
    </source>
</evidence>
<gene>
    <name evidence="11" type="ORF">D915_010811</name>
</gene>
<dbReference type="PROSITE" id="PS00028">
    <property type="entry name" value="ZINC_FINGER_C2H2_1"/>
    <property type="match status" value="6"/>
</dbReference>
<dbReference type="GO" id="GO:0000978">
    <property type="term" value="F:RNA polymerase II cis-regulatory region sequence-specific DNA binding"/>
    <property type="evidence" value="ECO:0007669"/>
    <property type="project" value="TreeGrafter"/>
</dbReference>
<accession>A0A4E0QUI1</accession>
<keyword evidence="12" id="KW-1185">Reference proteome</keyword>
<evidence type="ECO:0000256" key="6">
    <source>
        <dbReference type="ARBA" id="ARBA00023015"/>
    </source>
</evidence>
<keyword evidence="8" id="KW-0539">Nucleus</keyword>
<keyword evidence="2" id="KW-0479">Metal-binding</keyword>
<protein>
    <submittedName>
        <fullName evidence="11">Zinc finger protein</fullName>
    </submittedName>
</protein>
<evidence type="ECO:0000256" key="8">
    <source>
        <dbReference type="ARBA" id="ARBA00023242"/>
    </source>
</evidence>
<feature type="domain" description="C2H2-type" evidence="10">
    <location>
        <begin position="85"/>
        <end position="113"/>
    </location>
</feature>
<organism evidence="11 12">
    <name type="scientific">Fasciola hepatica</name>
    <name type="common">Liver fluke</name>
    <dbReference type="NCBI Taxonomy" id="6192"/>
    <lineage>
        <taxon>Eukaryota</taxon>
        <taxon>Metazoa</taxon>
        <taxon>Spiralia</taxon>
        <taxon>Lophotrochozoa</taxon>
        <taxon>Platyhelminthes</taxon>
        <taxon>Trematoda</taxon>
        <taxon>Digenea</taxon>
        <taxon>Plagiorchiida</taxon>
        <taxon>Echinostomata</taxon>
        <taxon>Echinostomatoidea</taxon>
        <taxon>Fasciolidae</taxon>
        <taxon>Fasciola</taxon>
    </lineage>
</organism>
<feature type="domain" description="C2H2-type" evidence="10">
    <location>
        <begin position="177"/>
        <end position="199"/>
    </location>
</feature>